<dbReference type="FunFam" id="3.30.200.20:FF:000125">
    <property type="entry name" value="Protein STRUBBELIG-RECEPTOR FAMILY 8"/>
    <property type="match status" value="1"/>
</dbReference>
<dbReference type="Pfam" id="PF00560">
    <property type="entry name" value="LRR_1"/>
    <property type="match status" value="4"/>
</dbReference>
<dbReference type="SUPFAM" id="SSF52047">
    <property type="entry name" value="RNI-like"/>
    <property type="match status" value="1"/>
</dbReference>
<evidence type="ECO:0000256" key="2">
    <source>
        <dbReference type="ARBA" id="ARBA00008684"/>
    </source>
</evidence>
<dbReference type="Proteomes" id="UP001454036">
    <property type="component" value="Unassembled WGS sequence"/>
</dbReference>
<dbReference type="GO" id="GO:0005886">
    <property type="term" value="C:plasma membrane"/>
    <property type="evidence" value="ECO:0007669"/>
    <property type="project" value="UniProtKB-SubCell"/>
</dbReference>
<evidence type="ECO:0000259" key="23">
    <source>
        <dbReference type="PROSITE" id="PS50011"/>
    </source>
</evidence>
<keyword evidence="12 21" id="KW-0547">Nucleotide-binding</keyword>
<dbReference type="GO" id="GO:0001653">
    <property type="term" value="F:peptide receptor activity"/>
    <property type="evidence" value="ECO:0007669"/>
    <property type="project" value="UniProtKB-ARBA"/>
</dbReference>
<dbReference type="Gene3D" id="3.30.200.20">
    <property type="entry name" value="Phosphorylase Kinase, domain 1"/>
    <property type="match status" value="1"/>
</dbReference>
<protein>
    <recommendedName>
        <fullName evidence="4">non-specific serine/threonine protein kinase</fullName>
        <ecNumber evidence="4">2.7.11.1</ecNumber>
    </recommendedName>
</protein>
<evidence type="ECO:0000256" key="20">
    <source>
        <dbReference type="ARBA" id="ARBA00048679"/>
    </source>
</evidence>
<dbReference type="AlphaFoldDB" id="A0AAV3QJV4"/>
<evidence type="ECO:0000256" key="17">
    <source>
        <dbReference type="ARBA" id="ARBA00023170"/>
    </source>
</evidence>
<evidence type="ECO:0000256" key="8">
    <source>
        <dbReference type="ARBA" id="ARBA00022614"/>
    </source>
</evidence>
<reference evidence="24 25" key="1">
    <citation type="submission" date="2024-01" db="EMBL/GenBank/DDBJ databases">
        <title>The complete chloroplast genome sequence of Lithospermum erythrorhizon: insights into the phylogenetic relationship among Boraginaceae species and the maternal lineages of purple gromwells.</title>
        <authorList>
            <person name="Okada T."/>
            <person name="Watanabe K."/>
        </authorList>
    </citation>
    <scope>NUCLEOTIDE SEQUENCE [LARGE SCALE GENOMIC DNA]</scope>
</reference>
<feature type="domain" description="Protein kinase" evidence="23">
    <location>
        <begin position="824"/>
        <end position="1095"/>
    </location>
</feature>
<comment type="catalytic activity">
    <reaction evidence="19">
        <text>L-threonyl-[protein] + ATP = O-phospho-L-threonyl-[protein] + ADP + H(+)</text>
        <dbReference type="Rhea" id="RHEA:46608"/>
        <dbReference type="Rhea" id="RHEA-COMP:11060"/>
        <dbReference type="Rhea" id="RHEA-COMP:11605"/>
        <dbReference type="ChEBI" id="CHEBI:15378"/>
        <dbReference type="ChEBI" id="CHEBI:30013"/>
        <dbReference type="ChEBI" id="CHEBI:30616"/>
        <dbReference type="ChEBI" id="CHEBI:61977"/>
        <dbReference type="ChEBI" id="CHEBI:456216"/>
        <dbReference type="EC" id="2.7.11.1"/>
    </reaction>
</comment>
<dbReference type="SUPFAM" id="SSF56112">
    <property type="entry name" value="Protein kinase-like (PK-like)"/>
    <property type="match status" value="1"/>
</dbReference>
<name>A0AAV3QJV4_LITER</name>
<dbReference type="InterPro" id="IPR008271">
    <property type="entry name" value="Ser/Thr_kinase_AS"/>
</dbReference>
<evidence type="ECO:0000256" key="21">
    <source>
        <dbReference type="PROSITE-ProRule" id="PRU10141"/>
    </source>
</evidence>
<dbReference type="Pfam" id="PF08263">
    <property type="entry name" value="LRRNT_2"/>
    <property type="match status" value="1"/>
</dbReference>
<comment type="subcellular location">
    <subcellularLocation>
        <location evidence="1">Cell membrane</location>
    </subcellularLocation>
</comment>
<dbReference type="GO" id="GO:0031347">
    <property type="term" value="P:regulation of defense response"/>
    <property type="evidence" value="ECO:0007669"/>
    <property type="project" value="UniProtKB-ARBA"/>
</dbReference>
<dbReference type="SMART" id="SM00220">
    <property type="entry name" value="S_TKc"/>
    <property type="match status" value="1"/>
</dbReference>
<dbReference type="FunFam" id="3.80.10.10:FF:000530">
    <property type="entry name" value="Receptor-like protein 2"/>
    <property type="match status" value="1"/>
</dbReference>
<dbReference type="GO" id="GO:0006952">
    <property type="term" value="P:defense response"/>
    <property type="evidence" value="ECO:0007669"/>
    <property type="project" value="UniProtKB-ARBA"/>
</dbReference>
<dbReference type="InterPro" id="IPR032675">
    <property type="entry name" value="LRR_dom_sf"/>
</dbReference>
<keyword evidence="13" id="KW-0418">Kinase</keyword>
<evidence type="ECO:0000256" key="6">
    <source>
        <dbReference type="ARBA" id="ARBA00022527"/>
    </source>
</evidence>
<gene>
    <name evidence="24" type="ORF">LIER_19205</name>
</gene>
<dbReference type="Gene3D" id="3.80.10.10">
    <property type="entry name" value="Ribonuclease Inhibitor"/>
    <property type="match status" value="5"/>
</dbReference>
<dbReference type="PANTHER" id="PTHR48056:SF18">
    <property type="entry name" value="NON-SPECIFIC SERINE_THREONINE PROTEIN KINASE"/>
    <property type="match status" value="1"/>
</dbReference>
<keyword evidence="5" id="KW-1003">Cell membrane</keyword>
<evidence type="ECO:0000256" key="12">
    <source>
        <dbReference type="ARBA" id="ARBA00022741"/>
    </source>
</evidence>
<dbReference type="InterPro" id="IPR011009">
    <property type="entry name" value="Kinase-like_dom_sf"/>
</dbReference>
<dbReference type="FunFam" id="1.10.510.10:FF:000309">
    <property type="entry name" value="Leucine-rich repeat receptor-like protein kinase"/>
    <property type="match status" value="1"/>
</dbReference>
<proteinExistence type="inferred from homology"/>
<dbReference type="Pfam" id="PF13855">
    <property type="entry name" value="LRR_8"/>
    <property type="match status" value="1"/>
</dbReference>
<dbReference type="GO" id="GO:0004674">
    <property type="term" value="F:protein serine/threonine kinase activity"/>
    <property type="evidence" value="ECO:0007669"/>
    <property type="project" value="UniProtKB-KW"/>
</dbReference>
<evidence type="ECO:0000256" key="1">
    <source>
        <dbReference type="ARBA" id="ARBA00004236"/>
    </source>
</evidence>
<comment type="catalytic activity">
    <reaction evidence="20">
        <text>L-seryl-[protein] + ATP = O-phospho-L-seryl-[protein] + ADP + H(+)</text>
        <dbReference type="Rhea" id="RHEA:17989"/>
        <dbReference type="Rhea" id="RHEA-COMP:9863"/>
        <dbReference type="Rhea" id="RHEA-COMP:11604"/>
        <dbReference type="ChEBI" id="CHEBI:15378"/>
        <dbReference type="ChEBI" id="CHEBI:29999"/>
        <dbReference type="ChEBI" id="CHEBI:30616"/>
        <dbReference type="ChEBI" id="CHEBI:83421"/>
        <dbReference type="ChEBI" id="CHEBI:456216"/>
        <dbReference type="EC" id="2.7.11.1"/>
    </reaction>
</comment>
<dbReference type="Pfam" id="PF07714">
    <property type="entry name" value="PK_Tyr_Ser-Thr"/>
    <property type="match status" value="1"/>
</dbReference>
<keyword evidence="11" id="KW-0677">Repeat</keyword>
<dbReference type="EMBL" id="BAABME010004713">
    <property type="protein sequence ID" value="GAA0163307.1"/>
    <property type="molecule type" value="Genomic_DNA"/>
</dbReference>
<dbReference type="InterPro" id="IPR050647">
    <property type="entry name" value="Plant_LRR-RLKs"/>
</dbReference>
<dbReference type="InterPro" id="IPR001611">
    <property type="entry name" value="Leu-rich_rpt"/>
</dbReference>
<dbReference type="SUPFAM" id="SSF52058">
    <property type="entry name" value="L domain-like"/>
    <property type="match status" value="1"/>
</dbReference>
<organism evidence="24 25">
    <name type="scientific">Lithospermum erythrorhizon</name>
    <name type="common">Purple gromwell</name>
    <name type="synonym">Lithospermum officinale var. erythrorhizon</name>
    <dbReference type="NCBI Taxonomy" id="34254"/>
    <lineage>
        <taxon>Eukaryota</taxon>
        <taxon>Viridiplantae</taxon>
        <taxon>Streptophyta</taxon>
        <taxon>Embryophyta</taxon>
        <taxon>Tracheophyta</taxon>
        <taxon>Spermatophyta</taxon>
        <taxon>Magnoliopsida</taxon>
        <taxon>eudicotyledons</taxon>
        <taxon>Gunneridae</taxon>
        <taxon>Pentapetalae</taxon>
        <taxon>asterids</taxon>
        <taxon>lamiids</taxon>
        <taxon>Boraginales</taxon>
        <taxon>Boraginaceae</taxon>
        <taxon>Boraginoideae</taxon>
        <taxon>Lithospermeae</taxon>
        <taxon>Lithospermum</taxon>
    </lineage>
</organism>
<evidence type="ECO:0000256" key="7">
    <source>
        <dbReference type="ARBA" id="ARBA00022553"/>
    </source>
</evidence>
<evidence type="ECO:0000256" key="13">
    <source>
        <dbReference type="ARBA" id="ARBA00022777"/>
    </source>
</evidence>
<dbReference type="Gene3D" id="1.10.510.10">
    <property type="entry name" value="Transferase(Phosphotransferase) domain 1"/>
    <property type="match status" value="1"/>
</dbReference>
<dbReference type="PROSITE" id="PS00108">
    <property type="entry name" value="PROTEIN_KINASE_ST"/>
    <property type="match status" value="1"/>
</dbReference>
<dbReference type="PROSITE" id="PS50011">
    <property type="entry name" value="PROTEIN_KINASE_DOM"/>
    <property type="match status" value="1"/>
</dbReference>
<keyword evidence="15 22" id="KW-1133">Transmembrane helix</keyword>
<dbReference type="GO" id="GO:0033612">
    <property type="term" value="F:receptor serine/threonine kinase binding"/>
    <property type="evidence" value="ECO:0007669"/>
    <property type="project" value="TreeGrafter"/>
</dbReference>
<keyword evidence="18" id="KW-0325">Glycoprotein</keyword>
<feature type="binding site" evidence="21">
    <location>
        <position position="853"/>
    </location>
    <ligand>
        <name>ATP</name>
        <dbReference type="ChEBI" id="CHEBI:30616"/>
    </ligand>
</feature>
<dbReference type="InterPro" id="IPR003591">
    <property type="entry name" value="Leu-rich_rpt_typical-subtyp"/>
</dbReference>
<evidence type="ECO:0000256" key="16">
    <source>
        <dbReference type="ARBA" id="ARBA00023136"/>
    </source>
</evidence>
<keyword evidence="14 21" id="KW-0067">ATP-binding</keyword>
<comment type="similarity">
    <text evidence="3">Belongs to the RLP family.</text>
</comment>
<keyword evidence="10 22" id="KW-0812">Transmembrane</keyword>
<evidence type="ECO:0000256" key="22">
    <source>
        <dbReference type="SAM" id="Phobius"/>
    </source>
</evidence>
<comment type="caution">
    <text evidence="24">The sequence shown here is derived from an EMBL/GenBank/DDBJ whole genome shotgun (WGS) entry which is preliminary data.</text>
</comment>
<evidence type="ECO:0000256" key="10">
    <source>
        <dbReference type="ARBA" id="ARBA00022692"/>
    </source>
</evidence>
<dbReference type="GO" id="GO:0005524">
    <property type="term" value="F:ATP binding"/>
    <property type="evidence" value="ECO:0007669"/>
    <property type="project" value="UniProtKB-UniRule"/>
</dbReference>
<evidence type="ECO:0000256" key="9">
    <source>
        <dbReference type="ARBA" id="ARBA00022679"/>
    </source>
</evidence>
<dbReference type="SMART" id="SM00369">
    <property type="entry name" value="LRR_TYP"/>
    <property type="match status" value="6"/>
</dbReference>
<evidence type="ECO:0000256" key="14">
    <source>
        <dbReference type="ARBA" id="ARBA00022840"/>
    </source>
</evidence>
<dbReference type="PROSITE" id="PS00107">
    <property type="entry name" value="PROTEIN_KINASE_ATP"/>
    <property type="match status" value="1"/>
</dbReference>
<evidence type="ECO:0000313" key="25">
    <source>
        <dbReference type="Proteomes" id="UP001454036"/>
    </source>
</evidence>
<keyword evidence="8" id="KW-0433">Leucine-rich repeat</keyword>
<keyword evidence="25" id="KW-1185">Reference proteome</keyword>
<evidence type="ECO:0000256" key="11">
    <source>
        <dbReference type="ARBA" id="ARBA00022737"/>
    </source>
</evidence>
<evidence type="ECO:0000256" key="4">
    <source>
        <dbReference type="ARBA" id="ARBA00012513"/>
    </source>
</evidence>
<keyword evidence="6" id="KW-0723">Serine/threonine-protein kinase</keyword>
<evidence type="ECO:0000256" key="3">
    <source>
        <dbReference type="ARBA" id="ARBA00009592"/>
    </source>
</evidence>
<evidence type="ECO:0000256" key="5">
    <source>
        <dbReference type="ARBA" id="ARBA00022475"/>
    </source>
</evidence>
<dbReference type="FunFam" id="3.80.10.10:FF:000213">
    <property type="entry name" value="Tyrosine-sulfated glycopeptide receptor 1"/>
    <property type="match status" value="1"/>
</dbReference>
<evidence type="ECO:0000313" key="24">
    <source>
        <dbReference type="EMBL" id="GAA0163307.1"/>
    </source>
</evidence>
<keyword evidence="16 22" id="KW-0472">Membrane</keyword>
<keyword evidence="17 24" id="KW-0675">Receptor</keyword>
<keyword evidence="7" id="KW-0597">Phosphoprotein</keyword>
<dbReference type="InterPro" id="IPR017441">
    <property type="entry name" value="Protein_kinase_ATP_BS"/>
</dbReference>
<evidence type="ECO:0000256" key="18">
    <source>
        <dbReference type="ARBA" id="ARBA00023180"/>
    </source>
</evidence>
<dbReference type="InterPro" id="IPR000719">
    <property type="entry name" value="Prot_kinase_dom"/>
</dbReference>
<dbReference type="InterPro" id="IPR001245">
    <property type="entry name" value="Ser-Thr/Tyr_kinase_cat_dom"/>
</dbReference>
<evidence type="ECO:0000256" key="19">
    <source>
        <dbReference type="ARBA" id="ARBA00047899"/>
    </source>
</evidence>
<dbReference type="PANTHER" id="PTHR48056">
    <property type="entry name" value="LRR RECEPTOR-LIKE SERINE/THREONINE-PROTEIN KINASE-RELATED"/>
    <property type="match status" value="1"/>
</dbReference>
<feature type="transmembrane region" description="Helical" evidence="22">
    <location>
        <begin position="738"/>
        <end position="760"/>
    </location>
</feature>
<dbReference type="PROSITE" id="PS51450">
    <property type="entry name" value="LRR"/>
    <property type="match status" value="1"/>
</dbReference>
<dbReference type="EC" id="2.7.11.1" evidence="4"/>
<accession>A0AAV3QJV4</accession>
<dbReference type="InterPro" id="IPR013210">
    <property type="entry name" value="LRR_N_plant-typ"/>
</dbReference>
<dbReference type="GO" id="GO:0051707">
    <property type="term" value="P:response to other organism"/>
    <property type="evidence" value="ECO:0007669"/>
    <property type="project" value="UniProtKB-ARBA"/>
</dbReference>
<keyword evidence="9" id="KW-0808">Transferase</keyword>
<evidence type="ECO:0000256" key="15">
    <source>
        <dbReference type="ARBA" id="ARBA00022989"/>
    </source>
</evidence>
<sequence length="1112" mass="122787">MIKDNKETYQQSIATHHPHSFQYRGVMLLHPPPPSSSSSLFGFDVLSTINPFGRFLLLDLLLILSVVVLSCFPDSTYASCDKNDQESLLLFWKGISSQPPLNWSAAIDCCEWEGIGCDVDDRVNRLWLPSKGLRGHVSPTIANLSRLAELNLARNLFSGPLPDGLFKALNSLESIDLSYNRLYGEISSLDFLPTTVQTLNLSGNHLNGSIQSSFFQQASNLVSFNISNNTFSGQIPDLICQGSPSVSALDFTLNDFSGSIPKDIGVCLNLEVLRAGFNNLSGYIPNEIYRVSSLQQLSIPANKLGGTIDESIANLINIRILSLYGNDLTGGIPQNIGALSHLEELLLHINRLNGTLPPSLMNCTRLKTLNLRVNHLEGELSAFDFSKLIQLGTIDLGNNLFQGKLPASLYSCKTLTAIRLAANKLVGEISPEITALQSLSFLSVSNNSLTNISSAMRILQGCKNIRTIMISKNFFDEQLPADENFIHDDALQNLQVLGLGGCRFTGQIPMWVAKLQMLEAMDISFNKLKGTIPGFFGGLSNLFYLDLSQNFFEGNFPVDLIKMRRLSSQEGGDQVDGSYLELPVFVQPDNASSLQYNQLSNLPPAIYLNNNNLSGNIPKEVGQLKFVKQLDFSNNLFSGSITDTISNLTNLERLDLSRNNLTGQIPSSLKILHFLSFFSVANNNLQGPIPIGGQFDTFPNTSFTGNPGLCGLVIQRLCDDISTTTHTPTSKKSPRKRIILGLALGICFGIAFTLMVLAFWTFTKRRIIPKGDPEKPDMDIASYNSSSGLTEVEKDASFLKLFPNNKSEIKELTIAEILKATNNFNQANIIGCGGFGLVFKAILEDGTKLAVKKLSGDMGLMEREFKAEVEILSTAQHKNLVSLQGYCVHDGSRLLIYSFMENGSLDYWLHEKADGASKLDWPTRLKIARGASYGLAYMHQVCEPHIVHRDIKSSNILLDDKFEAHVADFGLSRIILPHHTHVTTELVGTLGYIPPEYGQAWVATLRGDVYSFGVVLLELLTGTRPVDITRPKMTRELVVWVQQMKNEGKQVETFDPLLRGKGYEDEMLQVFDVACVCVSHNPFKRPSIAEVVNWLNGIGCKQQTEKGDQENK</sequence>
<comment type="similarity">
    <text evidence="2">Belongs to the protein kinase superfamily. Ser/Thr protein kinase family.</text>
</comment>